<feature type="transmembrane region" description="Helical" evidence="2">
    <location>
        <begin position="55"/>
        <end position="74"/>
    </location>
</feature>
<evidence type="ECO:0000256" key="2">
    <source>
        <dbReference type="SAM" id="Phobius"/>
    </source>
</evidence>
<feature type="transmembrane region" description="Helical" evidence="2">
    <location>
        <begin position="163"/>
        <end position="183"/>
    </location>
</feature>
<dbReference type="KEGG" id="rmar:GBA65_21060"/>
<accession>A0A6G8Q3C1</accession>
<keyword evidence="2" id="KW-0472">Membrane</keyword>
<name>A0A6G8Q3C1_9ACTN</name>
<dbReference type="EMBL" id="CP045122">
    <property type="protein sequence ID" value="QIN80953.1"/>
    <property type="molecule type" value="Genomic_DNA"/>
</dbReference>
<geneLocation type="plasmid" evidence="3 4">
    <name>unnamed1</name>
</geneLocation>
<keyword evidence="2" id="KW-1133">Transmembrane helix</keyword>
<keyword evidence="3" id="KW-0614">Plasmid</keyword>
<protein>
    <recommendedName>
        <fullName evidence="5">Integral membrane protein</fullName>
    </recommendedName>
</protein>
<organism evidence="3 4">
    <name type="scientific">Rubrobacter marinus</name>
    <dbReference type="NCBI Taxonomy" id="2653852"/>
    <lineage>
        <taxon>Bacteria</taxon>
        <taxon>Bacillati</taxon>
        <taxon>Actinomycetota</taxon>
        <taxon>Rubrobacteria</taxon>
        <taxon>Rubrobacterales</taxon>
        <taxon>Rubrobacteraceae</taxon>
        <taxon>Rubrobacter</taxon>
    </lineage>
</organism>
<feature type="transmembrane region" description="Helical" evidence="2">
    <location>
        <begin position="204"/>
        <end position="225"/>
    </location>
</feature>
<reference evidence="3 4" key="1">
    <citation type="submission" date="2019-10" db="EMBL/GenBank/DDBJ databases">
        <title>Rubrobacter sp nov SCSIO 52915 isolated from a deep-sea sediment in the South China Sea.</title>
        <authorList>
            <person name="Chen R.W."/>
        </authorList>
    </citation>
    <scope>NUCLEOTIDE SEQUENCE [LARGE SCALE GENOMIC DNA]</scope>
    <source>
        <strain evidence="3 4">SCSIO 52915</strain>
        <plasmid evidence="3 4">unnamed1</plasmid>
    </source>
</reference>
<feature type="region of interest" description="Disordered" evidence="1">
    <location>
        <begin position="326"/>
        <end position="359"/>
    </location>
</feature>
<dbReference type="RefSeq" id="WP_166398667.1">
    <property type="nucleotide sequence ID" value="NZ_CP045122.1"/>
</dbReference>
<evidence type="ECO:0008006" key="5">
    <source>
        <dbReference type="Google" id="ProtNLM"/>
    </source>
</evidence>
<evidence type="ECO:0000313" key="3">
    <source>
        <dbReference type="EMBL" id="QIN80953.1"/>
    </source>
</evidence>
<sequence length="359" mass="39512">MFWFPGSVSTPVVGLLNVSPYLPNQVAMALTGLAVFVAIRAWTYRRARSMWDGPYRAAGLTGLWVFLTVSVFVFSGLYDPLKPWQPTLHMLEEIGTMGALTYLAFDVTRSIPVAANNPLLELLLKSSAVVFPICWVSALALGYSHPFPMTGLFHDLPPEAFTYRALLVVPCLLYAGLMAAVVLRSYLLARAEGADPPYRRRLAYFVLGHLGLFFVAADQLAWAYLQSFAANHTLHLLAPWQVSTENALFCAIGVFWTLGIVSPHQHSPTDQGLDDHKRFLRRLRDIRDNLRLQLGQRGELIGAQPSTTSDAPPGIPSCASAQARKLARRRCSSSSSPTPSRPTSTDRRLCSTAIDSTPP</sequence>
<dbReference type="AlphaFoldDB" id="A0A6G8Q3C1"/>
<proteinExistence type="predicted"/>
<feature type="transmembrane region" description="Helical" evidence="2">
    <location>
        <begin position="122"/>
        <end position="143"/>
    </location>
</feature>
<feature type="transmembrane region" description="Helical" evidence="2">
    <location>
        <begin position="25"/>
        <end position="43"/>
    </location>
</feature>
<dbReference type="Proteomes" id="UP000502706">
    <property type="component" value="Plasmid unnamed1"/>
</dbReference>
<feature type="compositionally biased region" description="Low complexity" evidence="1">
    <location>
        <begin position="332"/>
        <end position="343"/>
    </location>
</feature>
<feature type="transmembrane region" description="Helical" evidence="2">
    <location>
        <begin position="94"/>
        <end position="115"/>
    </location>
</feature>
<evidence type="ECO:0000256" key="1">
    <source>
        <dbReference type="SAM" id="MobiDB-lite"/>
    </source>
</evidence>
<gene>
    <name evidence="3" type="ORF">GBA65_21060</name>
</gene>
<evidence type="ECO:0000313" key="4">
    <source>
        <dbReference type="Proteomes" id="UP000502706"/>
    </source>
</evidence>
<keyword evidence="2" id="KW-0812">Transmembrane</keyword>
<keyword evidence="4" id="KW-1185">Reference proteome</keyword>